<dbReference type="EC" id="2.3.3.13" evidence="3 11"/>
<evidence type="ECO:0000256" key="3">
    <source>
        <dbReference type="ARBA" id="ARBA00012973"/>
    </source>
</evidence>
<feature type="region of interest" description="Regulatory domain" evidence="11">
    <location>
        <begin position="398"/>
        <end position="517"/>
    </location>
</feature>
<comment type="function">
    <text evidence="11">Catalyzes the condensation of the acetyl group of acetyl-CoA with 3-methyl-2-oxobutanoate (2-ketoisovalerate) to form 3-carboxy-3-hydroxy-4-methylpentanoate (2-isopropylmalate).</text>
</comment>
<dbReference type="InterPro" id="IPR005671">
    <property type="entry name" value="LeuA_bact_synth"/>
</dbReference>
<evidence type="ECO:0000256" key="2">
    <source>
        <dbReference type="ARBA" id="ARBA00009396"/>
    </source>
</evidence>
<dbReference type="STRING" id="888061.AXF15_11880"/>
<evidence type="ECO:0000256" key="8">
    <source>
        <dbReference type="ARBA" id="ARBA00022723"/>
    </source>
</evidence>
<dbReference type="Gene3D" id="1.10.238.260">
    <property type="match status" value="1"/>
</dbReference>
<protein>
    <recommendedName>
        <fullName evidence="4 11">2-isopropylmalate synthase</fullName>
        <ecNumber evidence="3 11">2.3.3.13</ecNumber>
    </recommendedName>
    <alternativeName>
        <fullName evidence="11">Alpha-IPM synthase</fullName>
    </alternativeName>
    <alternativeName>
        <fullName evidence="11">Alpha-isopropylmalate synthase</fullName>
    </alternativeName>
</protein>
<keyword evidence="6 11" id="KW-0028">Amino-acid biosynthesis</keyword>
<reference evidence="14" key="1">
    <citation type="submission" date="2016-02" db="EMBL/GenBank/DDBJ databases">
        <authorList>
            <person name="Holder M.E."/>
            <person name="Ajami N.J."/>
            <person name="Petrosino J.F."/>
        </authorList>
    </citation>
    <scope>NUCLEOTIDE SEQUENCE [LARGE SCALE GENOMIC DNA]</scope>
    <source>
        <strain evidence="14">DSM 12838</strain>
    </source>
</reference>
<keyword evidence="11" id="KW-0963">Cytoplasm</keyword>
<dbReference type="UniPathway" id="UPA00048">
    <property type="reaction ID" value="UER00070"/>
</dbReference>
<dbReference type="PANTHER" id="PTHR10277:SF9">
    <property type="entry name" value="2-ISOPROPYLMALATE SYNTHASE 1, CHLOROPLASTIC-RELATED"/>
    <property type="match status" value="1"/>
</dbReference>
<feature type="binding site" evidence="11">
    <location>
        <position position="211"/>
    </location>
    <ligand>
        <name>Mn(2+)</name>
        <dbReference type="ChEBI" id="CHEBI:29035"/>
    </ligand>
</feature>
<dbReference type="PROSITE" id="PS50991">
    <property type="entry name" value="PYR_CT"/>
    <property type="match status" value="1"/>
</dbReference>
<dbReference type="InterPro" id="IPR013785">
    <property type="entry name" value="Aldolase_TIM"/>
</dbReference>
<dbReference type="SUPFAM" id="SSF51569">
    <property type="entry name" value="Aldolase"/>
    <property type="match status" value="1"/>
</dbReference>
<evidence type="ECO:0000256" key="7">
    <source>
        <dbReference type="ARBA" id="ARBA00022679"/>
    </source>
</evidence>
<keyword evidence="10 11" id="KW-0100">Branched-chain amino acid biosynthesis</keyword>
<dbReference type="GO" id="GO:0009098">
    <property type="term" value="P:L-leucine biosynthetic process"/>
    <property type="evidence" value="ECO:0007669"/>
    <property type="project" value="UniProtKB-UniRule"/>
</dbReference>
<dbReference type="InterPro" id="IPR050073">
    <property type="entry name" value="2-IPM_HCS-like"/>
</dbReference>
<sequence>MVSESGENMDKVFFFDTTLRDGEQSPGATMNRNEKIRLARQLEILGVDVIEAGFPAASQGDFESVRDIAGTVKNCQVAALCRALPEDIDRAWEAVRHNPHGRLHTFVATSDIHMRHKLRKKPHQVLEMAEAAVRYAAARTSNVEFSAEDASRSDRDFLRRVLERAIAAGATTVNIPDTVGYTQPQEFAELIAYLLENVEGSHKVVFSVHCHNDLGLGTANTLAALKAGARQAEVTLTGVGERAGNAALEEVVMALEVRRDFYRLASGIRKEQLFPSGRLLSLIIGQPIPPCKPIIGVNAFAHESGIHQDGMLKNRQTYEIMTPQSVGRQDEDMVLGKHSGRAALVRRLEDLGYRLEAGQVDIVFAAMKKLADRKKEIFVEDLEAVILEEIFRIPDKYRLEYLSAVSGNMAIPNAVIKMYVDGEERVISDFGTGPVDAVFNTIARVVGRRPKLIRYAVNAITGGTDAQGEVTVKIEENGKTSVGRASDADIIQASAKAYLNALNRLAKKEEENACARL</sequence>
<dbReference type="HAMAP" id="MF_01025">
    <property type="entry name" value="LeuA_type1"/>
    <property type="match status" value="1"/>
</dbReference>
<dbReference type="FunFam" id="3.30.160.270:FF:000003">
    <property type="entry name" value="2-isopropylmalate synthase"/>
    <property type="match status" value="1"/>
</dbReference>
<keyword evidence="9 11" id="KW-0464">Manganese</keyword>
<evidence type="ECO:0000313" key="14">
    <source>
        <dbReference type="Proteomes" id="UP000063964"/>
    </source>
</evidence>
<dbReference type="OrthoDB" id="9803573at2"/>
<dbReference type="NCBIfam" id="NF002086">
    <property type="entry name" value="PRK00915.1-3"/>
    <property type="match status" value="1"/>
</dbReference>
<evidence type="ECO:0000259" key="12">
    <source>
        <dbReference type="PROSITE" id="PS50991"/>
    </source>
</evidence>
<dbReference type="FunFam" id="3.20.20.70:FF:000010">
    <property type="entry name" value="2-isopropylmalate synthase"/>
    <property type="match status" value="1"/>
</dbReference>
<dbReference type="InterPro" id="IPR002034">
    <property type="entry name" value="AIPM/Hcit_synth_CS"/>
</dbReference>
<dbReference type="Pfam" id="PF22617">
    <property type="entry name" value="HCS_D2"/>
    <property type="match status" value="1"/>
</dbReference>
<keyword evidence="7 11" id="KW-0808">Transferase</keyword>
<dbReference type="Pfam" id="PF00682">
    <property type="entry name" value="HMGL-like"/>
    <property type="match status" value="1"/>
</dbReference>
<comment type="subunit">
    <text evidence="11">Homodimer.</text>
</comment>
<dbReference type="FunFam" id="1.10.238.260:FF:000001">
    <property type="entry name" value="2-isopropylmalate synthase"/>
    <property type="match status" value="1"/>
</dbReference>
<dbReference type="PROSITE" id="PS00815">
    <property type="entry name" value="AIPM_HOMOCIT_SYNTH_1"/>
    <property type="match status" value="1"/>
</dbReference>
<dbReference type="Pfam" id="PF08502">
    <property type="entry name" value="LeuA_dimer"/>
    <property type="match status" value="1"/>
</dbReference>
<dbReference type="GO" id="GO:0003985">
    <property type="term" value="F:acetyl-CoA C-acetyltransferase activity"/>
    <property type="evidence" value="ECO:0007669"/>
    <property type="project" value="UniProtKB-UniRule"/>
</dbReference>
<name>A0A120KNC4_9BACT</name>
<dbReference type="SUPFAM" id="SSF110921">
    <property type="entry name" value="2-isopropylmalate synthase LeuA, allosteric (dimerisation) domain"/>
    <property type="match status" value="1"/>
</dbReference>
<evidence type="ECO:0000313" key="13">
    <source>
        <dbReference type="EMBL" id="AMD93726.1"/>
    </source>
</evidence>
<dbReference type="NCBIfam" id="TIGR00973">
    <property type="entry name" value="leuA_bact"/>
    <property type="match status" value="1"/>
</dbReference>
<dbReference type="InterPro" id="IPR000891">
    <property type="entry name" value="PYR_CT"/>
</dbReference>
<dbReference type="Gene3D" id="3.30.160.270">
    <property type="match status" value="1"/>
</dbReference>
<accession>A0A120KNC4</accession>
<evidence type="ECO:0000256" key="1">
    <source>
        <dbReference type="ARBA" id="ARBA00004689"/>
    </source>
</evidence>
<evidence type="ECO:0000256" key="5">
    <source>
        <dbReference type="ARBA" id="ARBA00022430"/>
    </source>
</evidence>
<feature type="binding site" evidence="11">
    <location>
        <position position="21"/>
    </location>
    <ligand>
        <name>Mn(2+)</name>
        <dbReference type="ChEBI" id="CHEBI:29035"/>
    </ligand>
</feature>
<keyword evidence="14" id="KW-1185">Reference proteome</keyword>
<dbReference type="RefSeq" id="WP_066607805.1">
    <property type="nucleotide sequence ID" value="NZ_CP014230.1"/>
</dbReference>
<evidence type="ECO:0000256" key="9">
    <source>
        <dbReference type="ARBA" id="ARBA00023211"/>
    </source>
</evidence>
<evidence type="ECO:0000256" key="11">
    <source>
        <dbReference type="HAMAP-Rule" id="MF_01025"/>
    </source>
</evidence>
<feature type="domain" description="Pyruvate carboxyltransferase" evidence="12">
    <location>
        <begin position="12"/>
        <end position="274"/>
    </location>
</feature>
<comment type="pathway">
    <text evidence="1 11">Amino-acid biosynthesis; L-leucine biosynthesis; L-leucine from 3-methyl-2-oxobutanoate: step 1/4.</text>
</comment>
<gene>
    <name evidence="11" type="primary">leuA</name>
    <name evidence="13" type="ORF">AXF15_11880</name>
</gene>
<keyword evidence="8 11" id="KW-0479">Metal-binding</keyword>
<feature type="binding site" evidence="11">
    <location>
        <position position="209"/>
    </location>
    <ligand>
        <name>Mn(2+)</name>
        <dbReference type="ChEBI" id="CHEBI:29035"/>
    </ligand>
</feature>
<dbReference type="GO" id="GO:0005737">
    <property type="term" value="C:cytoplasm"/>
    <property type="evidence" value="ECO:0007669"/>
    <property type="project" value="UniProtKB-UniRule"/>
</dbReference>
<dbReference type="InterPro" id="IPR054691">
    <property type="entry name" value="LeuA/HCS_post-cat"/>
</dbReference>
<dbReference type="GO" id="GO:0003852">
    <property type="term" value="F:2-isopropylmalate synthase activity"/>
    <property type="evidence" value="ECO:0007669"/>
    <property type="project" value="UniProtKB-UniRule"/>
</dbReference>
<dbReference type="Gene3D" id="3.20.20.70">
    <property type="entry name" value="Aldolase class I"/>
    <property type="match status" value="1"/>
</dbReference>
<dbReference type="SMART" id="SM00917">
    <property type="entry name" value="LeuA_dimer"/>
    <property type="match status" value="1"/>
</dbReference>
<dbReference type="PANTHER" id="PTHR10277">
    <property type="entry name" value="HOMOCITRATE SYNTHASE-RELATED"/>
    <property type="match status" value="1"/>
</dbReference>
<proteinExistence type="inferred from homology"/>
<organism evidence="13 14">
    <name type="scientific">Desulfomicrobium orale DSM 12838</name>
    <dbReference type="NCBI Taxonomy" id="888061"/>
    <lineage>
        <taxon>Bacteria</taxon>
        <taxon>Pseudomonadati</taxon>
        <taxon>Thermodesulfobacteriota</taxon>
        <taxon>Desulfovibrionia</taxon>
        <taxon>Desulfovibrionales</taxon>
        <taxon>Desulfomicrobiaceae</taxon>
        <taxon>Desulfomicrobium</taxon>
    </lineage>
</organism>
<dbReference type="PROSITE" id="PS00816">
    <property type="entry name" value="AIPM_HOMOCIT_SYNTH_2"/>
    <property type="match status" value="1"/>
</dbReference>
<dbReference type="KEGG" id="doa:AXF15_11880"/>
<dbReference type="InterPro" id="IPR013709">
    <property type="entry name" value="2-isopropylmalate_synth_dimer"/>
</dbReference>
<comment type="similarity">
    <text evidence="2 11">Belongs to the alpha-IPM synthase/homocitrate synthase family. LeuA type 1 subfamily.</text>
</comment>
<comment type="catalytic activity">
    <reaction evidence="11">
        <text>3-methyl-2-oxobutanoate + acetyl-CoA + H2O = (2S)-2-isopropylmalate + CoA + H(+)</text>
        <dbReference type="Rhea" id="RHEA:21524"/>
        <dbReference type="ChEBI" id="CHEBI:1178"/>
        <dbReference type="ChEBI" id="CHEBI:11851"/>
        <dbReference type="ChEBI" id="CHEBI:15377"/>
        <dbReference type="ChEBI" id="CHEBI:15378"/>
        <dbReference type="ChEBI" id="CHEBI:57287"/>
        <dbReference type="ChEBI" id="CHEBI:57288"/>
        <dbReference type="EC" id="2.3.3.13"/>
    </reaction>
</comment>
<dbReference type="InterPro" id="IPR036230">
    <property type="entry name" value="LeuA_allosteric_dom_sf"/>
</dbReference>
<evidence type="ECO:0000256" key="4">
    <source>
        <dbReference type="ARBA" id="ARBA00018198"/>
    </source>
</evidence>
<feature type="binding site" evidence="11">
    <location>
        <position position="245"/>
    </location>
    <ligand>
        <name>Mn(2+)</name>
        <dbReference type="ChEBI" id="CHEBI:29035"/>
    </ligand>
</feature>
<dbReference type="Proteomes" id="UP000063964">
    <property type="component" value="Chromosome"/>
</dbReference>
<comment type="cofactor">
    <cofactor evidence="11">
        <name>Mn(2+)</name>
        <dbReference type="ChEBI" id="CHEBI:29035"/>
    </cofactor>
</comment>
<evidence type="ECO:0000256" key="10">
    <source>
        <dbReference type="ARBA" id="ARBA00023304"/>
    </source>
</evidence>
<evidence type="ECO:0000256" key="6">
    <source>
        <dbReference type="ARBA" id="ARBA00022605"/>
    </source>
</evidence>
<keyword evidence="5 11" id="KW-0432">Leucine biosynthesis</keyword>
<dbReference type="GO" id="GO:0030145">
    <property type="term" value="F:manganese ion binding"/>
    <property type="evidence" value="ECO:0007669"/>
    <property type="project" value="UniProtKB-UniRule"/>
</dbReference>
<dbReference type="CDD" id="cd07940">
    <property type="entry name" value="DRE_TIM_IPMS"/>
    <property type="match status" value="1"/>
</dbReference>
<dbReference type="EMBL" id="CP014230">
    <property type="protein sequence ID" value="AMD93726.1"/>
    <property type="molecule type" value="Genomic_DNA"/>
</dbReference>
<dbReference type="AlphaFoldDB" id="A0A120KNC4"/>